<comment type="function">
    <text evidence="5">Modulates RecA activity.</text>
</comment>
<dbReference type="KEGG" id="ttz:FHG85_08735"/>
<evidence type="ECO:0000256" key="2">
    <source>
        <dbReference type="ARBA" id="ARBA00009695"/>
    </source>
</evidence>
<dbReference type="PANTHER" id="PTHR33602:SF1">
    <property type="entry name" value="REGULATORY PROTEIN RECX FAMILY PROTEIN"/>
    <property type="match status" value="1"/>
</dbReference>
<dbReference type="InterPro" id="IPR053925">
    <property type="entry name" value="RecX_HTH_3rd"/>
</dbReference>
<gene>
    <name evidence="5" type="primary">recX</name>
    <name evidence="8" type="ORF">FHG85_08735</name>
</gene>
<dbReference type="RefSeq" id="WP_173074971.1">
    <property type="nucleotide sequence ID" value="NZ_CP041345.1"/>
</dbReference>
<proteinExistence type="inferred from homology"/>
<dbReference type="InterPro" id="IPR053924">
    <property type="entry name" value="RecX_HTH_2nd"/>
</dbReference>
<dbReference type="HAMAP" id="MF_01114">
    <property type="entry name" value="RecX"/>
    <property type="match status" value="1"/>
</dbReference>
<keyword evidence="4 5" id="KW-0963">Cytoplasm</keyword>
<organism evidence="8 9">
    <name type="scientific">Tenuifilum thalassicum</name>
    <dbReference type="NCBI Taxonomy" id="2590900"/>
    <lineage>
        <taxon>Bacteria</taxon>
        <taxon>Pseudomonadati</taxon>
        <taxon>Bacteroidota</taxon>
        <taxon>Bacteroidia</taxon>
        <taxon>Bacteroidales</taxon>
        <taxon>Tenuifilaceae</taxon>
        <taxon>Tenuifilum</taxon>
    </lineage>
</organism>
<evidence type="ECO:0000313" key="8">
    <source>
        <dbReference type="EMBL" id="QKG80344.1"/>
    </source>
</evidence>
<dbReference type="Pfam" id="PF02631">
    <property type="entry name" value="RecX_HTH2"/>
    <property type="match status" value="1"/>
</dbReference>
<name>A0A7D4C0X7_9BACT</name>
<dbReference type="InterPro" id="IPR003783">
    <property type="entry name" value="Regulatory_RecX"/>
</dbReference>
<accession>A0A7D4C0X7</accession>
<dbReference type="EMBL" id="CP041345">
    <property type="protein sequence ID" value="QKG80344.1"/>
    <property type="molecule type" value="Genomic_DNA"/>
</dbReference>
<sequence length="161" mass="18710">MSSSQNSITPEKALERLQRLCAQREKCTYDLIQKLTQWGVAQNDINKIITSLKHDGFVDDQRFARLYVREKSKFNKWGPIKIRTMLSAKKISKEIIDAALSELSDEKTSENLFDLLKKKKVQIKAKNSYDLRNKLIRFGVSRGFPLDDVFEAVNRLINSWD</sequence>
<evidence type="ECO:0000256" key="3">
    <source>
        <dbReference type="ARBA" id="ARBA00018111"/>
    </source>
</evidence>
<feature type="domain" description="RecX second three-helical" evidence="6">
    <location>
        <begin position="59"/>
        <end position="100"/>
    </location>
</feature>
<keyword evidence="9" id="KW-1185">Reference proteome</keyword>
<comment type="subcellular location">
    <subcellularLocation>
        <location evidence="1 5">Cytoplasm</location>
    </subcellularLocation>
</comment>
<dbReference type="PANTHER" id="PTHR33602">
    <property type="entry name" value="REGULATORY PROTEIN RECX FAMILY PROTEIN"/>
    <property type="match status" value="1"/>
</dbReference>
<evidence type="ECO:0000259" key="6">
    <source>
        <dbReference type="Pfam" id="PF02631"/>
    </source>
</evidence>
<reference evidence="8 9" key="1">
    <citation type="submission" date="2019-07" db="EMBL/GenBank/DDBJ databases">
        <title>Thalassofilum flectens gen. nov., sp. nov., a novel moderate thermophilic anaerobe from a shallow sea hot spring in Kunashir Island (Russia), representing a new family in the order Bacteroidales, and proposal of Thalassofilacea fam. nov.</title>
        <authorList>
            <person name="Kochetkova T.V."/>
            <person name="Podosokorskaya O.A."/>
            <person name="Novikov A."/>
            <person name="Elcheninov A.G."/>
            <person name="Toshchakov S.V."/>
            <person name="Kublanov I.V."/>
        </authorList>
    </citation>
    <scope>NUCLEOTIDE SEQUENCE [LARGE SCALE GENOMIC DNA]</scope>
    <source>
        <strain evidence="8 9">38-H</strain>
    </source>
</reference>
<evidence type="ECO:0000259" key="7">
    <source>
        <dbReference type="Pfam" id="PF21981"/>
    </source>
</evidence>
<dbReference type="Proteomes" id="UP000500961">
    <property type="component" value="Chromosome"/>
</dbReference>
<dbReference type="AlphaFoldDB" id="A0A7D4C0X7"/>
<evidence type="ECO:0000256" key="4">
    <source>
        <dbReference type="ARBA" id="ARBA00022490"/>
    </source>
</evidence>
<dbReference type="Gene3D" id="1.10.10.10">
    <property type="entry name" value="Winged helix-like DNA-binding domain superfamily/Winged helix DNA-binding domain"/>
    <property type="match status" value="2"/>
</dbReference>
<evidence type="ECO:0000256" key="1">
    <source>
        <dbReference type="ARBA" id="ARBA00004496"/>
    </source>
</evidence>
<evidence type="ECO:0000256" key="5">
    <source>
        <dbReference type="HAMAP-Rule" id="MF_01114"/>
    </source>
</evidence>
<feature type="domain" description="RecX third three-helical" evidence="7">
    <location>
        <begin position="109"/>
        <end position="153"/>
    </location>
</feature>
<dbReference type="Pfam" id="PF21981">
    <property type="entry name" value="RecX_HTH3"/>
    <property type="match status" value="1"/>
</dbReference>
<evidence type="ECO:0000313" key="9">
    <source>
        <dbReference type="Proteomes" id="UP000500961"/>
    </source>
</evidence>
<protein>
    <recommendedName>
        <fullName evidence="3 5">Regulatory protein RecX</fullName>
    </recommendedName>
</protein>
<dbReference type="GO" id="GO:0005737">
    <property type="term" value="C:cytoplasm"/>
    <property type="evidence" value="ECO:0007669"/>
    <property type="project" value="UniProtKB-SubCell"/>
</dbReference>
<comment type="similarity">
    <text evidence="2 5">Belongs to the RecX family.</text>
</comment>
<dbReference type="GO" id="GO:0006282">
    <property type="term" value="P:regulation of DNA repair"/>
    <property type="evidence" value="ECO:0007669"/>
    <property type="project" value="UniProtKB-UniRule"/>
</dbReference>
<dbReference type="InterPro" id="IPR036388">
    <property type="entry name" value="WH-like_DNA-bd_sf"/>
</dbReference>